<dbReference type="GO" id="GO:0005737">
    <property type="term" value="C:cytoplasm"/>
    <property type="evidence" value="ECO:0007669"/>
    <property type="project" value="UniProtKB-ARBA"/>
</dbReference>
<dbReference type="eggNOG" id="ENOG5032USA">
    <property type="taxonomic scope" value="Bacteria"/>
</dbReference>
<reference evidence="6 7" key="1">
    <citation type="journal article" date="2015" name="Genome Biol. Evol.">
        <title>Functionally Structured Genomes in Lactobacillus kunkeei Colonizing the Honey Crop and Food Products of Honeybees and Stingless Bees.</title>
        <authorList>
            <person name="Tamarit D."/>
            <person name="Ellegaard K.M."/>
            <person name="Wikander J."/>
            <person name="Olofsson T."/>
            <person name="Vasquez A."/>
            <person name="Andersson S.G."/>
        </authorList>
    </citation>
    <scope>NUCLEOTIDE SEQUENCE [LARGE SCALE GENOMIC DNA]</scope>
    <source>
        <strain evidence="6 7">LAko</strain>
    </source>
</reference>
<dbReference type="STRING" id="148814.APS55_03290"/>
<evidence type="ECO:0000313" key="7">
    <source>
        <dbReference type="Proteomes" id="UP000037778"/>
    </source>
</evidence>
<evidence type="ECO:0000256" key="1">
    <source>
        <dbReference type="ARBA" id="ARBA00004255"/>
    </source>
</evidence>
<accession>A0A087EPW3</accession>
<reference evidence="8" key="2">
    <citation type="submission" date="2015-10" db="EMBL/GenBank/DDBJ databases">
        <title>Bioinformatic analysis of the first complete genome sequence of Lactobacillus kunkeei strain MP2, an Apis mellifera gut isolate.</title>
        <authorList>
            <person name="Asenjo F."/>
            <person name="Olmos A."/>
            <person name="Henriquez-Piskulich P."/>
            <person name="Aldea P."/>
            <person name="Ugalde J.A."/>
            <person name="Trombert A.N."/>
        </authorList>
    </citation>
    <scope>NUCLEOTIDE SEQUENCE [LARGE SCALE GENOMIC DNA]</scope>
    <source>
        <strain evidence="8">MP2</strain>
    </source>
</reference>
<proteinExistence type="predicted"/>
<keyword evidence="7" id="KW-1185">Reference proteome</keyword>
<dbReference type="Proteomes" id="UP000037778">
    <property type="component" value="Unassembled WGS sequence"/>
</dbReference>
<dbReference type="InterPro" id="IPR008628">
    <property type="entry name" value="GPP34-like"/>
</dbReference>
<comment type="subcellular location">
    <subcellularLocation>
        <location evidence="1">Golgi apparatus membrane</location>
        <topology evidence="1">Peripheral membrane protein</topology>
        <orientation evidence="1">Cytoplasmic side</orientation>
    </subcellularLocation>
</comment>
<evidence type="ECO:0000256" key="3">
    <source>
        <dbReference type="ARBA" id="ARBA00023121"/>
    </source>
</evidence>
<protein>
    <submittedName>
        <fullName evidence="6">Uncharacterized protein</fullName>
    </submittedName>
</protein>
<keyword evidence="3" id="KW-0446">Lipid-binding</keyword>
<organism evidence="6 7">
    <name type="scientific">Apilactobacillus kunkeei</name>
    <dbReference type="NCBI Taxonomy" id="148814"/>
    <lineage>
        <taxon>Bacteria</taxon>
        <taxon>Bacillati</taxon>
        <taxon>Bacillota</taxon>
        <taxon>Bacilli</taxon>
        <taxon>Lactobacillales</taxon>
        <taxon>Lactobacillaceae</taxon>
        <taxon>Apilactobacillus</taxon>
    </lineage>
</organism>
<dbReference type="KEGG" id="lku:APS55_03290"/>
<keyword evidence="2" id="KW-0333">Golgi apparatus</keyword>
<evidence type="ECO:0000313" key="5">
    <source>
        <dbReference type="EMBL" id="ALJ31311.1"/>
    </source>
</evidence>
<dbReference type="OrthoDB" id="2314846at2"/>
<evidence type="ECO:0000256" key="4">
    <source>
        <dbReference type="ARBA" id="ARBA00023136"/>
    </source>
</evidence>
<evidence type="ECO:0000313" key="6">
    <source>
        <dbReference type="EMBL" id="KOY75933.1"/>
    </source>
</evidence>
<dbReference type="InterPro" id="IPR038261">
    <property type="entry name" value="GPP34-like_sf"/>
</dbReference>
<evidence type="ECO:0000313" key="8">
    <source>
        <dbReference type="Proteomes" id="UP000067203"/>
    </source>
</evidence>
<dbReference type="GO" id="GO:0070273">
    <property type="term" value="F:phosphatidylinositol-4-phosphate binding"/>
    <property type="evidence" value="ECO:0007669"/>
    <property type="project" value="InterPro"/>
</dbReference>
<reference evidence="5 8" key="3">
    <citation type="journal article" date="2016" name="PeerJ">
        <title>Genome sequencing and analysis of the first complete genome of Lactobacillus kunkeei strain MP2, an Apis mellifera gut isolate.</title>
        <authorList>
            <person name="Asenjo F."/>
            <person name="Olmos A."/>
            <person name="Henriquez-Piskulich P."/>
            <person name="Polanco V."/>
            <person name="Aldea P."/>
            <person name="Ugalde J.A."/>
            <person name="Trombert A.N."/>
        </authorList>
    </citation>
    <scope>NUCLEOTIDE SEQUENCE [LARGE SCALE GENOMIC DNA]</scope>
    <source>
        <strain evidence="5 8">MP2</strain>
    </source>
</reference>
<dbReference type="EMBL" id="JXCY01000007">
    <property type="protein sequence ID" value="KOY75933.1"/>
    <property type="molecule type" value="Genomic_DNA"/>
</dbReference>
<dbReference type="RefSeq" id="WP_034531357.1">
    <property type="nucleotide sequence ID" value="NZ_BAABVW010000109.1"/>
</dbReference>
<dbReference type="Proteomes" id="UP000067203">
    <property type="component" value="Chromosome"/>
</dbReference>
<dbReference type="PATRIC" id="fig|148814.11.peg.1240"/>
<dbReference type="AlphaFoldDB" id="A0A087EPW3"/>
<keyword evidence="4" id="KW-0472">Membrane</keyword>
<dbReference type="EMBL" id="CP012920">
    <property type="protein sequence ID" value="ALJ31311.1"/>
    <property type="molecule type" value="Genomic_DNA"/>
</dbReference>
<dbReference type="GO" id="GO:0012505">
    <property type="term" value="C:endomembrane system"/>
    <property type="evidence" value="ECO:0007669"/>
    <property type="project" value="UniProtKB-ARBA"/>
</dbReference>
<name>A0A087EPW3_9LACO</name>
<evidence type="ECO:0000256" key="2">
    <source>
        <dbReference type="ARBA" id="ARBA00023034"/>
    </source>
</evidence>
<dbReference type="Pfam" id="PF05719">
    <property type="entry name" value="GPP34"/>
    <property type="match status" value="1"/>
</dbReference>
<sequence>MALTTAEMYFLITSKSKDSRVMLKNVRLRAYLVDSCLLDLAAAGVIKLGEDKRIEIIDNLPHKLYFLNSFMDLIIRNKNEDVDTIMAKLLQNIDVMKHTYMALGEQFYEGGHVLEKKKGLVHKVRTFVPKNQTNQEIIDAIYDQMMGSAPMTVNVYCLAKMLTVSRQLKLCFKSRERRVICTRLKRLSEHPEYNHIQELIDTFGEHMRNVAALVAKEQPASYMTKTKTSTI</sequence>
<dbReference type="Gene3D" id="1.10.3630.10">
    <property type="entry name" value="yeast vps74-n-term truncation variant domain like"/>
    <property type="match status" value="1"/>
</dbReference>
<gene>
    <name evidence="5" type="ORF">APS55_03290</name>
    <name evidence="6" type="ORF">RZ71_03610</name>
</gene>